<keyword evidence="2" id="KW-0805">Transcription regulation</keyword>
<evidence type="ECO:0000256" key="4">
    <source>
        <dbReference type="ARBA" id="ARBA00023163"/>
    </source>
</evidence>
<dbReference type="InterPro" id="IPR036390">
    <property type="entry name" value="WH_DNA-bd_sf"/>
</dbReference>
<keyword evidence="5 6" id="KW-0539">Nucleus</keyword>
<evidence type="ECO:0000256" key="2">
    <source>
        <dbReference type="ARBA" id="ARBA00023015"/>
    </source>
</evidence>
<dbReference type="CDD" id="cd20043">
    <property type="entry name" value="FH_FOXB2"/>
    <property type="match status" value="1"/>
</dbReference>
<dbReference type="SMART" id="SM00339">
    <property type="entry name" value="FH"/>
    <property type="match status" value="1"/>
</dbReference>
<gene>
    <name evidence="9" type="ORF">V1264_002358</name>
</gene>
<feature type="compositionally biased region" description="Polar residues" evidence="7">
    <location>
        <begin position="448"/>
        <end position="466"/>
    </location>
</feature>
<dbReference type="InterPro" id="IPR030456">
    <property type="entry name" value="TF_fork_head_CS_2"/>
</dbReference>
<feature type="region of interest" description="Disordered" evidence="7">
    <location>
        <begin position="419"/>
        <end position="536"/>
    </location>
</feature>
<dbReference type="InterPro" id="IPR001766">
    <property type="entry name" value="Fork_head_dom"/>
</dbReference>
<reference evidence="9 10" key="1">
    <citation type="submission" date="2024-02" db="EMBL/GenBank/DDBJ databases">
        <title>Chromosome-scale genome assembly of the rough periwinkle Littorina saxatilis.</title>
        <authorList>
            <person name="De Jode A."/>
            <person name="Faria R."/>
            <person name="Formenti G."/>
            <person name="Sims Y."/>
            <person name="Smith T.P."/>
            <person name="Tracey A."/>
            <person name="Wood J.M.D."/>
            <person name="Zagrodzka Z.B."/>
            <person name="Johannesson K."/>
            <person name="Butlin R.K."/>
            <person name="Leder E.H."/>
        </authorList>
    </citation>
    <scope>NUCLEOTIDE SEQUENCE [LARGE SCALE GENOMIC DNA]</scope>
    <source>
        <strain evidence="9">Snail1</strain>
        <tissue evidence="9">Muscle</tissue>
    </source>
</reference>
<dbReference type="Proteomes" id="UP001374579">
    <property type="component" value="Unassembled WGS sequence"/>
</dbReference>
<comment type="subcellular location">
    <subcellularLocation>
        <location evidence="1 6">Nucleus</location>
    </subcellularLocation>
</comment>
<dbReference type="GO" id="GO:0009653">
    <property type="term" value="P:anatomical structure morphogenesis"/>
    <property type="evidence" value="ECO:0007669"/>
    <property type="project" value="TreeGrafter"/>
</dbReference>
<dbReference type="Gene3D" id="1.10.10.10">
    <property type="entry name" value="Winged helix-like DNA-binding domain superfamily/Winged helix DNA-binding domain"/>
    <property type="match status" value="1"/>
</dbReference>
<dbReference type="PANTHER" id="PTHR11829">
    <property type="entry name" value="FORKHEAD BOX PROTEIN"/>
    <property type="match status" value="1"/>
</dbReference>
<evidence type="ECO:0000313" key="9">
    <source>
        <dbReference type="EMBL" id="KAK7116728.1"/>
    </source>
</evidence>
<evidence type="ECO:0000256" key="7">
    <source>
        <dbReference type="SAM" id="MobiDB-lite"/>
    </source>
</evidence>
<evidence type="ECO:0000256" key="1">
    <source>
        <dbReference type="ARBA" id="ARBA00004123"/>
    </source>
</evidence>
<dbReference type="InterPro" id="IPR050211">
    <property type="entry name" value="FOX_domain-containing"/>
</dbReference>
<keyword evidence="4" id="KW-0804">Transcription</keyword>
<feature type="domain" description="Fork-head" evidence="8">
    <location>
        <begin position="13"/>
        <end position="107"/>
    </location>
</feature>
<feature type="compositionally biased region" description="Low complexity" evidence="7">
    <location>
        <begin position="524"/>
        <end position="536"/>
    </location>
</feature>
<protein>
    <recommendedName>
        <fullName evidence="8">Fork-head domain-containing protein</fullName>
    </recommendedName>
</protein>
<dbReference type="GO" id="GO:0000978">
    <property type="term" value="F:RNA polymerase II cis-regulatory region sequence-specific DNA binding"/>
    <property type="evidence" value="ECO:0007669"/>
    <property type="project" value="TreeGrafter"/>
</dbReference>
<dbReference type="InterPro" id="IPR047389">
    <property type="entry name" value="FOXB1_B2_FH"/>
</dbReference>
<dbReference type="GO" id="GO:0000981">
    <property type="term" value="F:DNA-binding transcription factor activity, RNA polymerase II-specific"/>
    <property type="evidence" value="ECO:0007669"/>
    <property type="project" value="TreeGrafter"/>
</dbReference>
<dbReference type="PROSITE" id="PS00657">
    <property type="entry name" value="FORK_HEAD_1"/>
    <property type="match status" value="1"/>
</dbReference>
<dbReference type="EMBL" id="JBAMIC010000001">
    <property type="protein sequence ID" value="KAK7116728.1"/>
    <property type="molecule type" value="Genomic_DNA"/>
</dbReference>
<dbReference type="PROSITE" id="PS50039">
    <property type="entry name" value="FORK_HEAD_3"/>
    <property type="match status" value="1"/>
</dbReference>
<dbReference type="InterPro" id="IPR036388">
    <property type="entry name" value="WH-like_DNA-bd_sf"/>
</dbReference>
<feature type="region of interest" description="Disordered" evidence="7">
    <location>
        <begin position="166"/>
        <end position="191"/>
    </location>
</feature>
<comment type="caution">
    <text evidence="9">The sequence shown here is derived from an EMBL/GenBank/DDBJ whole genome shotgun (WGS) entry which is preliminary data.</text>
</comment>
<evidence type="ECO:0000313" key="10">
    <source>
        <dbReference type="Proteomes" id="UP001374579"/>
    </source>
</evidence>
<accession>A0AAN9C4H9</accession>
<dbReference type="FunFam" id="1.10.10.10:FF:000082">
    <property type="entry name" value="forkhead box protein B2"/>
    <property type="match status" value="1"/>
</dbReference>
<dbReference type="InterPro" id="IPR018122">
    <property type="entry name" value="TF_fork_head_CS_1"/>
</dbReference>
<evidence type="ECO:0000259" key="8">
    <source>
        <dbReference type="PROSITE" id="PS50039"/>
    </source>
</evidence>
<feature type="DNA-binding region" description="Fork-head" evidence="6">
    <location>
        <begin position="13"/>
        <end position="107"/>
    </location>
</feature>
<dbReference type="SUPFAM" id="SSF46785">
    <property type="entry name" value="Winged helix' DNA-binding domain"/>
    <property type="match status" value="1"/>
</dbReference>
<evidence type="ECO:0000256" key="3">
    <source>
        <dbReference type="ARBA" id="ARBA00023125"/>
    </source>
</evidence>
<dbReference type="PROSITE" id="PS00658">
    <property type="entry name" value="FORK_HEAD_2"/>
    <property type="match status" value="1"/>
</dbReference>
<organism evidence="9 10">
    <name type="scientific">Littorina saxatilis</name>
    <dbReference type="NCBI Taxonomy" id="31220"/>
    <lineage>
        <taxon>Eukaryota</taxon>
        <taxon>Metazoa</taxon>
        <taxon>Spiralia</taxon>
        <taxon>Lophotrochozoa</taxon>
        <taxon>Mollusca</taxon>
        <taxon>Gastropoda</taxon>
        <taxon>Caenogastropoda</taxon>
        <taxon>Littorinimorpha</taxon>
        <taxon>Littorinoidea</taxon>
        <taxon>Littorinidae</taxon>
        <taxon>Littorina</taxon>
    </lineage>
</organism>
<keyword evidence="10" id="KW-1185">Reference proteome</keyword>
<dbReference type="AlphaFoldDB" id="A0AAN9C4H9"/>
<dbReference type="PRINTS" id="PR00053">
    <property type="entry name" value="FORKHEAD"/>
</dbReference>
<keyword evidence="3 6" id="KW-0238">DNA-binding</keyword>
<sequence>MPRPGRNSYEEQKPPYSYIALTAMAIQSSHEKMLPLNEIYKFIMDNFPFYRKNTQRWQNSLRHNLSFNDCFIKIPRRPDRPGKGSYWALHPMCGDMFENGSFLRRRKRFKLLAAKSAAAAAAAAAAAESSMGMKMSMEQHSSFLREQARIRFQQWGMAPSPGRYQPYPSFSPLTPTPTSTDISSSPPSKHSSFSIDSIMAPDYKSQAPRFLSQPPMMRPPLPAFSHLAAGLSSAAFMASYAAMDLPASLASSLSRFSPADMALLKPDVLGLSAGVPIKPSPINPLAAMGGGPTPAALASMGLPPGLANSLAGAGSAALSLASMSNLSPAECSALVSRLSEGGPAAAAAAASREARAASVMSMDLARGMVASALARDGAAASSALSRDLARNMSPNISPPGRENVHASSAVHRDLVRNMSPSGRDILHSCSAPPRDIAMNVSPPGRETLQVSSAVSKNSVRSVSPSDGDSLHAVSRDSSAFVRDGSSSREHSPTLQQFPEGKGSEGEGGSLGLPPTSPHAIALLSPSSDVSVSSPES</sequence>
<evidence type="ECO:0000256" key="6">
    <source>
        <dbReference type="PROSITE-ProRule" id="PRU00089"/>
    </source>
</evidence>
<dbReference type="Pfam" id="PF00250">
    <property type="entry name" value="Forkhead"/>
    <property type="match status" value="1"/>
</dbReference>
<name>A0AAN9C4H9_9CAEN</name>
<evidence type="ECO:0000256" key="5">
    <source>
        <dbReference type="ARBA" id="ARBA00023242"/>
    </source>
</evidence>
<dbReference type="GO" id="GO:0030154">
    <property type="term" value="P:cell differentiation"/>
    <property type="evidence" value="ECO:0007669"/>
    <property type="project" value="TreeGrafter"/>
</dbReference>
<proteinExistence type="predicted"/>
<dbReference type="PANTHER" id="PTHR11829:SF377">
    <property type="entry name" value="FORK HEAD DOMAIN-CONTAINING PROTEIN FD4-RELATED"/>
    <property type="match status" value="1"/>
</dbReference>
<dbReference type="GO" id="GO:0005634">
    <property type="term" value="C:nucleus"/>
    <property type="evidence" value="ECO:0007669"/>
    <property type="project" value="UniProtKB-SubCell"/>
</dbReference>